<keyword evidence="2" id="KW-1185">Reference proteome</keyword>
<evidence type="ECO:0000313" key="1">
    <source>
        <dbReference type="EMBL" id="CAC5389841.1"/>
    </source>
</evidence>
<accession>A0A6J8C2U8</accession>
<organism evidence="1 2">
    <name type="scientific">Mytilus coruscus</name>
    <name type="common">Sea mussel</name>
    <dbReference type="NCBI Taxonomy" id="42192"/>
    <lineage>
        <taxon>Eukaryota</taxon>
        <taxon>Metazoa</taxon>
        <taxon>Spiralia</taxon>
        <taxon>Lophotrochozoa</taxon>
        <taxon>Mollusca</taxon>
        <taxon>Bivalvia</taxon>
        <taxon>Autobranchia</taxon>
        <taxon>Pteriomorphia</taxon>
        <taxon>Mytilida</taxon>
        <taxon>Mytiloidea</taxon>
        <taxon>Mytilidae</taxon>
        <taxon>Mytilinae</taxon>
        <taxon>Mytilus</taxon>
    </lineage>
</organism>
<dbReference type="EMBL" id="CACVKT020004379">
    <property type="protein sequence ID" value="CAC5389841.1"/>
    <property type="molecule type" value="Genomic_DNA"/>
</dbReference>
<sequence>MILILWEDILTRCSYIKKKSGYGLIKFFPVIICVLLIQQGYCSQCPSPDCLSGYYPSAIPNPSTQSGLCGRFCHSTWICDPCQILNSAAADEIDRLLDDVPADSALCGSVRTYRISLAVVNRMDSGGQTSDAKNFANYLRKTGWNFETGSCGNNVVIFLSRYDRQVYTSAGKAAFKVLNEECIDGIFKEAKEDYFSADDFEGGLKFMVQEYKKALKEGECSYDSNKWIIWAVPLITVTIAVVL</sequence>
<name>A0A6J8C2U8_MYTCO</name>
<dbReference type="InterPro" id="IPR033438">
    <property type="entry name" value="MOLO1"/>
</dbReference>
<protein>
    <recommendedName>
        <fullName evidence="3">TPM domain-containing protein</fullName>
    </recommendedName>
</protein>
<proteinExistence type="predicted"/>
<dbReference type="PANTHER" id="PTHR33748:SF5">
    <property type="entry name" value="GROUND-LIKE DOMAIN-CONTAINING PROTEIN"/>
    <property type="match status" value="1"/>
</dbReference>
<dbReference type="OrthoDB" id="6123462at2759"/>
<dbReference type="GO" id="GO:0005892">
    <property type="term" value="C:acetylcholine-gated channel complex"/>
    <property type="evidence" value="ECO:0007669"/>
    <property type="project" value="InterPro"/>
</dbReference>
<reference evidence="1 2" key="1">
    <citation type="submission" date="2020-06" db="EMBL/GenBank/DDBJ databases">
        <authorList>
            <person name="Li R."/>
            <person name="Bekaert M."/>
        </authorList>
    </citation>
    <scope>NUCLEOTIDE SEQUENCE [LARGE SCALE GENOMIC DNA]</scope>
    <source>
        <strain evidence="2">wild</strain>
    </source>
</reference>
<gene>
    <name evidence="1" type="ORF">MCOR_24977</name>
</gene>
<evidence type="ECO:0008006" key="3">
    <source>
        <dbReference type="Google" id="ProtNLM"/>
    </source>
</evidence>
<dbReference type="Pfam" id="PF17175">
    <property type="entry name" value="MOLO1"/>
    <property type="match status" value="1"/>
</dbReference>
<evidence type="ECO:0000313" key="2">
    <source>
        <dbReference type="Proteomes" id="UP000507470"/>
    </source>
</evidence>
<dbReference type="Gene3D" id="3.10.310.50">
    <property type="match status" value="1"/>
</dbReference>
<dbReference type="AlphaFoldDB" id="A0A6J8C2U8"/>
<dbReference type="PANTHER" id="PTHR33748">
    <property type="entry name" value="PROTEIN CBG04600"/>
    <property type="match status" value="1"/>
</dbReference>
<dbReference type="Proteomes" id="UP000507470">
    <property type="component" value="Unassembled WGS sequence"/>
</dbReference>